<gene>
    <name evidence="1" type="ORF">ACIKP7_09035</name>
</gene>
<reference evidence="1" key="1">
    <citation type="submission" date="2024-10" db="EMBL/GenBank/DDBJ databases">
        <title>Aeromonas and Pseudomonas from the Cagarras Archipelago, Rio de Janeiro, Brazil.</title>
        <authorList>
            <person name="Canellas A.L.B."/>
            <person name="Laport M.S."/>
        </authorList>
    </citation>
    <scope>NUCLEOTIDE SEQUENCE</scope>
    <source>
        <strain evidence="1">ACP-7</strain>
    </source>
</reference>
<proteinExistence type="predicted"/>
<organism evidence="1 2">
    <name type="scientific">Pseudomonas caricapapayae</name>
    <dbReference type="NCBI Taxonomy" id="46678"/>
    <lineage>
        <taxon>Bacteria</taxon>
        <taxon>Pseudomonadati</taxon>
        <taxon>Pseudomonadota</taxon>
        <taxon>Gammaproteobacteria</taxon>
        <taxon>Pseudomonadales</taxon>
        <taxon>Pseudomonadaceae</taxon>
        <taxon>Pseudomonas</taxon>
    </lineage>
</organism>
<dbReference type="Proteomes" id="UP001615411">
    <property type="component" value="Unassembled WGS sequence"/>
</dbReference>
<evidence type="ECO:0000313" key="1">
    <source>
        <dbReference type="EMBL" id="MFJ1338265.1"/>
    </source>
</evidence>
<sequence>MTDSQNETLYAEEISSFQGRIYLLKAGREIPLRLSHSTDKFTWGVTPEDDWLQAGGSADSPLFNFVFHSQTEDRLHFNIYGTGRNAAKKLGISRNGYLGLYQRTDITDYWKVEPLAWTAEGLVCRWRDHQGHQVKAILDNPHIKQGDFYLLNVAEGDVHEFLIKRID</sequence>
<keyword evidence="2" id="KW-1185">Reference proteome</keyword>
<name>A0ACC7LV73_9PSED</name>
<comment type="caution">
    <text evidence="1">The sequence shown here is derived from an EMBL/GenBank/DDBJ whole genome shotgun (WGS) entry which is preliminary data.</text>
</comment>
<accession>A0ACC7LV73</accession>
<protein>
    <submittedName>
        <fullName evidence="1">Uncharacterized protein</fullName>
    </submittedName>
</protein>
<dbReference type="EMBL" id="JBIUGF010000020">
    <property type="protein sequence ID" value="MFJ1338265.1"/>
    <property type="molecule type" value="Genomic_DNA"/>
</dbReference>
<evidence type="ECO:0000313" key="2">
    <source>
        <dbReference type="Proteomes" id="UP001615411"/>
    </source>
</evidence>